<feature type="region of interest" description="Disordered" evidence="1">
    <location>
        <begin position="110"/>
        <end position="155"/>
    </location>
</feature>
<reference evidence="2 3" key="1">
    <citation type="journal article" date="2018" name="Evol. Lett.">
        <title>Horizontal gene cluster transfer increased hallucinogenic mushroom diversity.</title>
        <authorList>
            <person name="Reynolds H.T."/>
            <person name="Vijayakumar V."/>
            <person name="Gluck-Thaler E."/>
            <person name="Korotkin H.B."/>
            <person name="Matheny P.B."/>
            <person name="Slot J.C."/>
        </authorList>
    </citation>
    <scope>NUCLEOTIDE SEQUENCE [LARGE SCALE GENOMIC DNA]</scope>
    <source>
        <strain evidence="2 3">SRW20</strain>
    </source>
</reference>
<dbReference type="OrthoDB" id="4354971at2759"/>
<evidence type="ECO:0000256" key="1">
    <source>
        <dbReference type="SAM" id="MobiDB-lite"/>
    </source>
</evidence>
<name>A0A409X163_9AGAR</name>
<protein>
    <submittedName>
        <fullName evidence="2">Uncharacterized protein</fullName>
    </submittedName>
</protein>
<proteinExistence type="predicted"/>
<keyword evidence="3" id="KW-1185">Reference proteome</keyword>
<gene>
    <name evidence="2" type="ORF">CVT26_003161</name>
</gene>
<dbReference type="Proteomes" id="UP000284706">
    <property type="component" value="Unassembled WGS sequence"/>
</dbReference>
<organism evidence="2 3">
    <name type="scientific">Gymnopilus dilepis</name>
    <dbReference type="NCBI Taxonomy" id="231916"/>
    <lineage>
        <taxon>Eukaryota</taxon>
        <taxon>Fungi</taxon>
        <taxon>Dikarya</taxon>
        <taxon>Basidiomycota</taxon>
        <taxon>Agaricomycotina</taxon>
        <taxon>Agaricomycetes</taxon>
        <taxon>Agaricomycetidae</taxon>
        <taxon>Agaricales</taxon>
        <taxon>Agaricineae</taxon>
        <taxon>Hymenogastraceae</taxon>
        <taxon>Gymnopilus</taxon>
    </lineage>
</organism>
<comment type="caution">
    <text evidence="2">The sequence shown here is derived from an EMBL/GenBank/DDBJ whole genome shotgun (WGS) entry which is preliminary data.</text>
</comment>
<dbReference type="AlphaFoldDB" id="A0A409X163"/>
<evidence type="ECO:0000313" key="3">
    <source>
        <dbReference type="Proteomes" id="UP000284706"/>
    </source>
</evidence>
<dbReference type="InParanoid" id="A0A409X163"/>
<accession>A0A409X163</accession>
<feature type="compositionally biased region" description="Basic and acidic residues" evidence="1">
    <location>
        <begin position="110"/>
        <end position="121"/>
    </location>
</feature>
<sequence length="169" mass="19217">MGIAPLVSQDEEPDAHQTALIGEQEPNIKQESKECSLWECSSKIKEEPVVKNEFGAPGECHIKQEYDVKQEFDGIKQECEIKQEFGIKQEFEIKQESLVKQEFDGKRGFDTGVLTREENAPERSQSQLPKRTKRARSVESKVPAGRSSKRLRKGRANDFSVHAEIIDLT</sequence>
<dbReference type="EMBL" id="NHYE01004450">
    <property type="protein sequence ID" value="PPQ84514.1"/>
    <property type="molecule type" value="Genomic_DNA"/>
</dbReference>
<evidence type="ECO:0000313" key="2">
    <source>
        <dbReference type="EMBL" id="PPQ84514.1"/>
    </source>
</evidence>